<dbReference type="RefSeq" id="WP_379793978.1">
    <property type="nucleotide sequence ID" value="NZ_JBHLUD010000003.1"/>
</dbReference>
<evidence type="ECO:0000256" key="4">
    <source>
        <dbReference type="ARBA" id="ARBA00022970"/>
    </source>
</evidence>
<protein>
    <submittedName>
        <fullName evidence="7">ABC transporter substrate-binding protein</fullName>
    </submittedName>
</protein>
<dbReference type="Proteomes" id="UP001589810">
    <property type="component" value="Unassembled WGS sequence"/>
</dbReference>
<evidence type="ECO:0000256" key="1">
    <source>
        <dbReference type="ARBA" id="ARBA00010062"/>
    </source>
</evidence>
<dbReference type="EMBL" id="JBHLUD010000003">
    <property type="protein sequence ID" value="MFC0542306.1"/>
    <property type="molecule type" value="Genomic_DNA"/>
</dbReference>
<dbReference type="Gene3D" id="3.40.50.2300">
    <property type="match status" value="2"/>
</dbReference>
<keyword evidence="3 5" id="KW-0732">Signal</keyword>
<comment type="caution">
    <text evidence="7">The sequence shown here is derived from an EMBL/GenBank/DDBJ whole genome shotgun (WGS) entry which is preliminary data.</text>
</comment>
<dbReference type="SUPFAM" id="SSF53822">
    <property type="entry name" value="Periplasmic binding protein-like I"/>
    <property type="match status" value="1"/>
</dbReference>
<keyword evidence="8" id="KW-1185">Reference proteome</keyword>
<dbReference type="InterPro" id="IPR028082">
    <property type="entry name" value="Peripla_BP_I"/>
</dbReference>
<organism evidence="7 8">
    <name type="scientific">Kutzneria chonburiensis</name>
    <dbReference type="NCBI Taxonomy" id="1483604"/>
    <lineage>
        <taxon>Bacteria</taxon>
        <taxon>Bacillati</taxon>
        <taxon>Actinomycetota</taxon>
        <taxon>Actinomycetes</taxon>
        <taxon>Pseudonocardiales</taxon>
        <taxon>Pseudonocardiaceae</taxon>
        <taxon>Kutzneria</taxon>
    </lineage>
</organism>
<accession>A0ABV6MR50</accession>
<evidence type="ECO:0000256" key="2">
    <source>
        <dbReference type="ARBA" id="ARBA00022448"/>
    </source>
</evidence>
<keyword evidence="4" id="KW-0029">Amino-acid transport</keyword>
<keyword evidence="2" id="KW-0813">Transport</keyword>
<evidence type="ECO:0000259" key="6">
    <source>
        <dbReference type="Pfam" id="PF13458"/>
    </source>
</evidence>
<dbReference type="PANTHER" id="PTHR47235">
    <property type="entry name" value="BLR6548 PROTEIN"/>
    <property type="match status" value="1"/>
</dbReference>
<name>A0ABV6MR50_9PSEU</name>
<evidence type="ECO:0000256" key="3">
    <source>
        <dbReference type="ARBA" id="ARBA00022729"/>
    </source>
</evidence>
<proteinExistence type="inferred from homology"/>
<dbReference type="PANTHER" id="PTHR47235:SF1">
    <property type="entry name" value="BLR6548 PROTEIN"/>
    <property type="match status" value="1"/>
</dbReference>
<feature type="domain" description="Leucine-binding protein" evidence="6">
    <location>
        <begin position="45"/>
        <end position="373"/>
    </location>
</feature>
<evidence type="ECO:0000256" key="5">
    <source>
        <dbReference type="SAM" id="SignalP"/>
    </source>
</evidence>
<sequence length="414" mass="43360">MSPRRLRFLGPRSAALSSLLVLAVTAACGTAVPAVKTGTGVTDKTIRLGVLSDLSGPFGPLGEAVVQGNQLYIDKLNAAGGVCGRKIELDVQDTGFDTDKAVKLYFKQEPSVLGLLQVVGSDITSRITPDMLQQQVMAAPTSWSSSLLGNPYMVVVGATYDLDVINSLDYLVRQGKLQKGDTIGHIYLEDPEYGGNALQGSQFVADKLGLTLKALEVPPTKKDFTAEVAQLKAAGAKAVAISTYPQQTATIVGTAAQMGLTVPFLVSNPGFDPAVLASPAGPAIQQLVFVSSSVSPFGAKLPAAEELATAYKAKFPNGKPSMAVDYGYVVGIGYGAILKRACDEGDLTRAGVQKAFHELTGVDTGGLTAPLLFSSSNYPSSRQSFVLRPNPNTPGGLDIVDPLKESDLVRQRIG</sequence>
<gene>
    <name evidence="7" type="ORF">ACFFH7_12490</name>
</gene>
<dbReference type="InterPro" id="IPR000709">
    <property type="entry name" value="Leu_Ile_Val-bd"/>
</dbReference>
<dbReference type="PRINTS" id="PR00337">
    <property type="entry name" value="LEUILEVALBP"/>
</dbReference>
<feature type="chain" id="PRO_5045336858" evidence="5">
    <location>
        <begin position="27"/>
        <end position="414"/>
    </location>
</feature>
<reference evidence="7 8" key="1">
    <citation type="submission" date="2024-09" db="EMBL/GenBank/DDBJ databases">
        <authorList>
            <person name="Sun Q."/>
            <person name="Mori K."/>
        </authorList>
    </citation>
    <scope>NUCLEOTIDE SEQUENCE [LARGE SCALE GENOMIC DNA]</scope>
    <source>
        <strain evidence="7 8">TBRC 1432</strain>
    </source>
</reference>
<comment type="similarity">
    <text evidence="1">Belongs to the leucine-binding protein family.</text>
</comment>
<dbReference type="InterPro" id="IPR028081">
    <property type="entry name" value="Leu-bd"/>
</dbReference>
<dbReference type="PROSITE" id="PS51257">
    <property type="entry name" value="PROKAR_LIPOPROTEIN"/>
    <property type="match status" value="1"/>
</dbReference>
<evidence type="ECO:0000313" key="8">
    <source>
        <dbReference type="Proteomes" id="UP001589810"/>
    </source>
</evidence>
<evidence type="ECO:0000313" key="7">
    <source>
        <dbReference type="EMBL" id="MFC0542306.1"/>
    </source>
</evidence>
<feature type="signal peptide" evidence="5">
    <location>
        <begin position="1"/>
        <end position="26"/>
    </location>
</feature>
<dbReference type="Pfam" id="PF13458">
    <property type="entry name" value="Peripla_BP_6"/>
    <property type="match status" value="1"/>
</dbReference>